<dbReference type="Proteomes" id="UP000827092">
    <property type="component" value="Unassembled WGS sequence"/>
</dbReference>
<gene>
    <name evidence="13" type="ORF">JTE90_025077</name>
</gene>
<evidence type="ECO:0000259" key="12">
    <source>
        <dbReference type="Pfam" id="PF10258"/>
    </source>
</evidence>
<comment type="subcellular location">
    <subcellularLocation>
        <location evidence="2">Cytoplasm</location>
    </subcellularLocation>
    <subcellularLocation>
        <location evidence="1">Nucleus</location>
    </subcellularLocation>
</comment>
<name>A0AAV6U6G4_9ARAC</name>
<dbReference type="Pfam" id="PF10258">
    <property type="entry name" value="PHAX_RNA-bd"/>
    <property type="match status" value="1"/>
</dbReference>
<dbReference type="EMBL" id="JAFNEN010000605">
    <property type="protein sequence ID" value="KAG8179744.1"/>
    <property type="molecule type" value="Genomic_DNA"/>
</dbReference>
<sequence>MAAASFAYRAKHNSDSSSDSDNSDQECSDWKRATRKQKNSLEQIPIDPPPTEPSENNTSEDKSITTRPPTDPPTTKRKRNNIWCEVLEDQILSESLNHCGVKQKPKGYGSRGEESYDYTLGRKFYKRDDCSDGDMSDGGMSDSTETSSVTSSVRDKRFNQRKYVKLDGAGTEAARKIVKILGEQKPYLIFRVVKEVGIEKAMELLRKTEEVEEKGGMMIKNNSRRRTPGGVYFQLLKSDPAVSKSVVDKVFEGEMNSFEAKRLNEERKKRKKHFAELKKAAKKAAFKATELPPPSKFPQPVIKQEENTITMDEDSMLVEEELPNEQSSTNHSQEAKDLDLEDGEIDD</sequence>
<evidence type="ECO:0000256" key="3">
    <source>
        <dbReference type="ARBA" id="ARBA00006094"/>
    </source>
</evidence>
<evidence type="ECO:0000313" key="13">
    <source>
        <dbReference type="EMBL" id="KAG8179744.1"/>
    </source>
</evidence>
<evidence type="ECO:0000256" key="8">
    <source>
        <dbReference type="ARBA" id="ARBA00022927"/>
    </source>
</evidence>
<dbReference type="GO" id="GO:0005634">
    <property type="term" value="C:nucleus"/>
    <property type="evidence" value="ECO:0007669"/>
    <property type="project" value="UniProtKB-SubCell"/>
</dbReference>
<keyword evidence="6" id="KW-0963">Cytoplasm</keyword>
<reference evidence="13 14" key="1">
    <citation type="journal article" date="2022" name="Nat. Ecol. Evol.">
        <title>A masculinizing supergene underlies an exaggerated male reproductive morph in a spider.</title>
        <authorList>
            <person name="Hendrickx F."/>
            <person name="De Corte Z."/>
            <person name="Sonet G."/>
            <person name="Van Belleghem S.M."/>
            <person name="Kostlbacher S."/>
            <person name="Vangestel C."/>
        </authorList>
    </citation>
    <scope>NUCLEOTIDE SEQUENCE [LARGE SCALE GENOMIC DNA]</scope>
    <source>
        <strain evidence="13">W744_W776</strain>
    </source>
</reference>
<comment type="similarity">
    <text evidence="3">Belongs to the PHAX family.</text>
</comment>
<keyword evidence="8" id="KW-0653">Protein transport</keyword>
<feature type="compositionally biased region" description="Acidic residues" evidence="11">
    <location>
        <begin position="311"/>
        <end position="323"/>
    </location>
</feature>
<evidence type="ECO:0000313" key="14">
    <source>
        <dbReference type="Proteomes" id="UP000827092"/>
    </source>
</evidence>
<comment type="caution">
    <text evidence="13">The sequence shown here is derived from an EMBL/GenBank/DDBJ whole genome shotgun (WGS) entry which is preliminary data.</text>
</comment>
<dbReference type="AlphaFoldDB" id="A0AAV6U6G4"/>
<feature type="domain" description="Phosphorylated adapter RNA export protein RNA-binding" evidence="12">
    <location>
        <begin position="174"/>
        <end position="254"/>
    </location>
</feature>
<dbReference type="GO" id="GO:0006408">
    <property type="term" value="P:snRNA export from nucleus"/>
    <property type="evidence" value="ECO:0007669"/>
    <property type="project" value="InterPro"/>
</dbReference>
<dbReference type="PANTHER" id="PTHR13135:SF0">
    <property type="entry name" value="PHOSPHORYLATED ADAPTER RNA EXPORT PROTEIN"/>
    <property type="match status" value="1"/>
</dbReference>
<keyword evidence="14" id="KW-1185">Reference proteome</keyword>
<keyword evidence="5" id="KW-0813">Transport</keyword>
<evidence type="ECO:0000256" key="10">
    <source>
        <dbReference type="ARBA" id="ARBA00030834"/>
    </source>
</evidence>
<feature type="region of interest" description="Disordered" evidence="11">
    <location>
        <begin position="283"/>
        <end position="347"/>
    </location>
</feature>
<dbReference type="PANTHER" id="PTHR13135">
    <property type="entry name" value="CYTOSOLIC RESINIFERATOXIN BINDING PROTEIN RBP-26"/>
    <property type="match status" value="1"/>
</dbReference>
<feature type="region of interest" description="Disordered" evidence="11">
    <location>
        <begin position="1"/>
        <end position="78"/>
    </location>
</feature>
<accession>A0AAV6U6G4</accession>
<dbReference type="GO" id="GO:0003723">
    <property type="term" value="F:RNA binding"/>
    <property type="evidence" value="ECO:0007669"/>
    <property type="project" value="UniProtKB-KW"/>
</dbReference>
<evidence type="ECO:0000256" key="2">
    <source>
        <dbReference type="ARBA" id="ARBA00004496"/>
    </source>
</evidence>
<evidence type="ECO:0000256" key="7">
    <source>
        <dbReference type="ARBA" id="ARBA00022884"/>
    </source>
</evidence>
<dbReference type="GO" id="GO:0005737">
    <property type="term" value="C:cytoplasm"/>
    <property type="evidence" value="ECO:0007669"/>
    <property type="project" value="UniProtKB-SubCell"/>
</dbReference>
<evidence type="ECO:0000256" key="1">
    <source>
        <dbReference type="ARBA" id="ARBA00004123"/>
    </source>
</evidence>
<evidence type="ECO:0000256" key="11">
    <source>
        <dbReference type="SAM" id="MobiDB-lite"/>
    </source>
</evidence>
<protein>
    <recommendedName>
        <fullName evidence="4">Phosphorylated adapter RNA export protein</fullName>
    </recommendedName>
    <alternativeName>
        <fullName evidence="10">RNA U small nuclear RNA export adapter protein</fullName>
    </alternativeName>
</protein>
<dbReference type="InterPro" id="IPR038092">
    <property type="entry name" value="PHAX_RNA-binding_sf"/>
</dbReference>
<keyword evidence="9" id="KW-0539">Nucleus</keyword>
<keyword evidence="7" id="KW-0694">RNA-binding</keyword>
<evidence type="ECO:0000256" key="9">
    <source>
        <dbReference type="ARBA" id="ARBA00023242"/>
    </source>
</evidence>
<dbReference type="Gene3D" id="1.10.10.1440">
    <property type="entry name" value="PHAX RNA-binding domain"/>
    <property type="match status" value="1"/>
</dbReference>
<dbReference type="InterPro" id="IPR019385">
    <property type="entry name" value="PHAX_RNA-binding_domain"/>
</dbReference>
<organism evidence="13 14">
    <name type="scientific">Oedothorax gibbosus</name>
    <dbReference type="NCBI Taxonomy" id="931172"/>
    <lineage>
        <taxon>Eukaryota</taxon>
        <taxon>Metazoa</taxon>
        <taxon>Ecdysozoa</taxon>
        <taxon>Arthropoda</taxon>
        <taxon>Chelicerata</taxon>
        <taxon>Arachnida</taxon>
        <taxon>Araneae</taxon>
        <taxon>Araneomorphae</taxon>
        <taxon>Entelegynae</taxon>
        <taxon>Araneoidea</taxon>
        <taxon>Linyphiidae</taxon>
        <taxon>Erigoninae</taxon>
        <taxon>Oedothorax</taxon>
    </lineage>
</organism>
<dbReference type="GO" id="GO:0015031">
    <property type="term" value="P:protein transport"/>
    <property type="evidence" value="ECO:0007669"/>
    <property type="project" value="UniProtKB-KW"/>
</dbReference>
<proteinExistence type="inferred from homology"/>
<feature type="compositionally biased region" description="Low complexity" evidence="11">
    <location>
        <begin position="137"/>
        <end position="152"/>
    </location>
</feature>
<evidence type="ECO:0000256" key="4">
    <source>
        <dbReference type="ARBA" id="ARBA00016856"/>
    </source>
</evidence>
<dbReference type="InterPro" id="IPR039047">
    <property type="entry name" value="PHAX"/>
</dbReference>
<evidence type="ECO:0000256" key="6">
    <source>
        <dbReference type="ARBA" id="ARBA00022490"/>
    </source>
</evidence>
<evidence type="ECO:0000256" key="5">
    <source>
        <dbReference type="ARBA" id="ARBA00022448"/>
    </source>
</evidence>
<feature type="region of interest" description="Disordered" evidence="11">
    <location>
        <begin position="133"/>
        <end position="154"/>
    </location>
</feature>